<feature type="compositionally biased region" description="Low complexity" evidence="1">
    <location>
        <begin position="126"/>
        <end position="140"/>
    </location>
</feature>
<name>A0ABQ5DE62_9ASTR</name>
<organism evidence="2 3">
    <name type="scientific">Tanacetum coccineum</name>
    <dbReference type="NCBI Taxonomy" id="301880"/>
    <lineage>
        <taxon>Eukaryota</taxon>
        <taxon>Viridiplantae</taxon>
        <taxon>Streptophyta</taxon>
        <taxon>Embryophyta</taxon>
        <taxon>Tracheophyta</taxon>
        <taxon>Spermatophyta</taxon>
        <taxon>Magnoliopsida</taxon>
        <taxon>eudicotyledons</taxon>
        <taxon>Gunneridae</taxon>
        <taxon>Pentapetalae</taxon>
        <taxon>asterids</taxon>
        <taxon>campanulids</taxon>
        <taxon>Asterales</taxon>
        <taxon>Asteraceae</taxon>
        <taxon>Asteroideae</taxon>
        <taxon>Anthemideae</taxon>
        <taxon>Anthemidinae</taxon>
        <taxon>Tanacetum</taxon>
    </lineage>
</organism>
<feature type="region of interest" description="Disordered" evidence="1">
    <location>
        <begin position="86"/>
        <end position="106"/>
    </location>
</feature>
<reference evidence="2" key="2">
    <citation type="submission" date="2022-01" db="EMBL/GenBank/DDBJ databases">
        <authorList>
            <person name="Yamashiro T."/>
            <person name="Shiraishi A."/>
            <person name="Satake H."/>
            <person name="Nakayama K."/>
        </authorList>
    </citation>
    <scope>NUCLEOTIDE SEQUENCE</scope>
</reference>
<feature type="region of interest" description="Disordered" evidence="1">
    <location>
        <begin position="1"/>
        <end position="29"/>
    </location>
</feature>
<gene>
    <name evidence="2" type="ORF">Tco_0937415</name>
</gene>
<comment type="caution">
    <text evidence="2">The sequence shown here is derived from an EMBL/GenBank/DDBJ whole genome shotgun (WGS) entry which is preliminary data.</text>
</comment>
<evidence type="ECO:0000313" key="2">
    <source>
        <dbReference type="EMBL" id="GJT37550.1"/>
    </source>
</evidence>
<proteinExistence type="predicted"/>
<sequence length="150" mass="16393">MFHHQHNPKRPTNVGKPQKAIRLSQSSGPTTLVVDETVHEERGDSVERAATNAASLDAAQDYGEDIIQLKEIEGHVYKIASDRGRNEFDQDEGTSFVQEDAETQGRYDHDIRVTTASAPITTAGVSVSTAEPSTPPTTTTMIEDEDLTID</sequence>
<dbReference type="Proteomes" id="UP001151760">
    <property type="component" value="Unassembled WGS sequence"/>
</dbReference>
<dbReference type="EMBL" id="BQNB010015231">
    <property type="protein sequence ID" value="GJT37550.1"/>
    <property type="molecule type" value="Genomic_DNA"/>
</dbReference>
<feature type="region of interest" description="Disordered" evidence="1">
    <location>
        <begin position="122"/>
        <end position="150"/>
    </location>
</feature>
<keyword evidence="3" id="KW-1185">Reference proteome</keyword>
<evidence type="ECO:0000313" key="3">
    <source>
        <dbReference type="Proteomes" id="UP001151760"/>
    </source>
</evidence>
<protein>
    <submittedName>
        <fullName evidence="2">Uncharacterized protein</fullName>
    </submittedName>
</protein>
<reference evidence="2" key="1">
    <citation type="journal article" date="2022" name="Int. J. Mol. Sci.">
        <title>Draft Genome of Tanacetum Coccineum: Genomic Comparison of Closely Related Tanacetum-Family Plants.</title>
        <authorList>
            <person name="Yamashiro T."/>
            <person name="Shiraishi A."/>
            <person name="Nakayama K."/>
            <person name="Satake H."/>
        </authorList>
    </citation>
    <scope>NUCLEOTIDE SEQUENCE</scope>
</reference>
<accession>A0ABQ5DE62</accession>
<evidence type="ECO:0000256" key="1">
    <source>
        <dbReference type="SAM" id="MobiDB-lite"/>
    </source>
</evidence>